<accession>A0ABQ9HGZ7</accession>
<comment type="caution">
    <text evidence="1">The sequence shown here is derived from an EMBL/GenBank/DDBJ whole genome shotgun (WGS) entry which is preliminary data.</text>
</comment>
<name>A0ABQ9HGZ7_9NEOP</name>
<gene>
    <name evidence="1" type="ORF">PR048_015353</name>
</gene>
<reference evidence="1 2" key="1">
    <citation type="submission" date="2023-02" db="EMBL/GenBank/DDBJ databases">
        <title>LHISI_Scaffold_Assembly.</title>
        <authorList>
            <person name="Stuart O.P."/>
            <person name="Cleave R."/>
            <person name="Magrath M.J.L."/>
            <person name="Mikheyev A.S."/>
        </authorList>
    </citation>
    <scope>NUCLEOTIDE SEQUENCE [LARGE SCALE GENOMIC DNA]</scope>
    <source>
        <strain evidence="1">Daus_M_001</strain>
        <tissue evidence="1">Leg muscle</tissue>
    </source>
</reference>
<evidence type="ECO:0000313" key="2">
    <source>
        <dbReference type="Proteomes" id="UP001159363"/>
    </source>
</evidence>
<evidence type="ECO:0000313" key="1">
    <source>
        <dbReference type="EMBL" id="KAJ8883509.1"/>
    </source>
</evidence>
<evidence type="ECO:0008006" key="3">
    <source>
        <dbReference type="Google" id="ProtNLM"/>
    </source>
</evidence>
<dbReference type="Proteomes" id="UP001159363">
    <property type="component" value="Chromosome 4"/>
</dbReference>
<proteinExistence type="predicted"/>
<dbReference type="EMBL" id="JARBHB010000005">
    <property type="protein sequence ID" value="KAJ8883509.1"/>
    <property type="molecule type" value="Genomic_DNA"/>
</dbReference>
<protein>
    <recommendedName>
        <fullName evidence="3">HTH CENPB-type domain-containing protein</fullName>
    </recommendedName>
</protein>
<sequence>MARKKTSKSYCLLLKKGRVFLGDDIEDQLAAYCKKTCRRYHGLRRRDVWVLAYQLAVKNNLTHPFTAEKGMAGKKWLENFLHRHPELAMRTPRAVSLARVKNFTREKVDMFFQLLKSELQLINHDPSRNWYDNGSWHMFQNYQHQGKERR</sequence>
<organism evidence="1 2">
    <name type="scientific">Dryococelus australis</name>
    <dbReference type="NCBI Taxonomy" id="614101"/>
    <lineage>
        <taxon>Eukaryota</taxon>
        <taxon>Metazoa</taxon>
        <taxon>Ecdysozoa</taxon>
        <taxon>Arthropoda</taxon>
        <taxon>Hexapoda</taxon>
        <taxon>Insecta</taxon>
        <taxon>Pterygota</taxon>
        <taxon>Neoptera</taxon>
        <taxon>Polyneoptera</taxon>
        <taxon>Phasmatodea</taxon>
        <taxon>Verophasmatodea</taxon>
        <taxon>Anareolatae</taxon>
        <taxon>Phasmatidae</taxon>
        <taxon>Eurycanthinae</taxon>
        <taxon>Dryococelus</taxon>
    </lineage>
</organism>
<keyword evidence="2" id="KW-1185">Reference proteome</keyword>